<reference evidence="3" key="1">
    <citation type="submission" date="2016-12" db="EMBL/GenBank/DDBJ databases">
        <authorList>
            <person name="Rodrigo-Torres L."/>
            <person name="Arahal R.D."/>
            <person name="Lucena T."/>
        </authorList>
    </citation>
    <scope>NUCLEOTIDE SEQUENCE [LARGE SCALE GENOMIC DNA]</scope>
</reference>
<evidence type="ECO:0000313" key="2">
    <source>
        <dbReference type="EMBL" id="SHO54338.1"/>
    </source>
</evidence>
<accession>A0A1M7YP17</accession>
<evidence type="ECO:0000256" key="1">
    <source>
        <dbReference type="SAM" id="Phobius"/>
    </source>
</evidence>
<keyword evidence="1" id="KW-1133">Transmembrane helix</keyword>
<dbReference type="EMBL" id="FRFG01000002">
    <property type="protein sequence ID" value="SHO54338.1"/>
    <property type="molecule type" value="Genomic_DNA"/>
</dbReference>
<keyword evidence="1" id="KW-0472">Membrane</keyword>
<gene>
    <name evidence="2" type="ORF">VQ7734_00052</name>
</gene>
<keyword evidence="1" id="KW-0812">Transmembrane</keyword>
<dbReference type="STRING" id="1117707.VQ7734_00052"/>
<feature type="transmembrane region" description="Helical" evidence="1">
    <location>
        <begin position="47"/>
        <end position="64"/>
    </location>
</feature>
<evidence type="ECO:0000313" key="3">
    <source>
        <dbReference type="Proteomes" id="UP000184600"/>
    </source>
</evidence>
<evidence type="ECO:0008006" key="4">
    <source>
        <dbReference type="Google" id="ProtNLM"/>
    </source>
</evidence>
<dbReference type="AlphaFoldDB" id="A0A1M7YP17"/>
<protein>
    <recommendedName>
        <fullName evidence="4">NfeD-like C-terminal domain-containing protein</fullName>
    </recommendedName>
</protein>
<organism evidence="2 3">
    <name type="scientific">Vibrio quintilis</name>
    <dbReference type="NCBI Taxonomy" id="1117707"/>
    <lineage>
        <taxon>Bacteria</taxon>
        <taxon>Pseudomonadati</taxon>
        <taxon>Pseudomonadota</taxon>
        <taxon>Gammaproteobacteria</taxon>
        <taxon>Vibrionales</taxon>
        <taxon>Vibrionaceae</taxon>
        <taxon>Vibrio</taxon>
    </lineage>
</organism>
<proteinExistence type="predicted"/>
<feature type="transmembrane region" description="Helical" evidence="1">
    <location>
        <begin position="12"/>
        <end position="35"/>
    </location>
</feature>
<name>A0A1M7YP17_9VIBR</name>
<dbReference type="Proteomes" id="UP000184600">
    <property type="component" value="Unassembled WGS sequence"/>
</dbReference>
<keyword evidence="3" id="KW-1185">Reference proteome</keyword>
<sequence>MTLGVLLLVIEVAVFGFATFILFFIGLAVFLTGLMMQFGWLDVTMNVALWSSALLSLGLALVLWKPLHLLQNRASSQSPQSDFAQLTFRLSGDVDMASDDVVYPYSGIDWKVRSDKPLRQGQMVRVVRTEVSVFWVEAAEETPAAREQHENK</sequence>